<comment type="catalytic activity">
    <reaction evidence="11">
        <text>S-sulfanylglutathione + O2 + H2O = sulfite + glutathione + 2 H(+)</text>
        <dbReference type="Rhea" id="RHEA:12981"/>
        <dbReference type="ChEBI" id="CHEBI:15377"/>
        <dbReference type="ChEBI" id="CHEBI:15378"/>
        <dbReference type="ChEBI" id="CHEBI:15379"/>
        <dbReference type="ChEBI" id="CHEBI:17359"/>
        <dbReference type="ChEBI" id="CHEBI:57925"/>
        <dbReference type="ChEBI" id="CHEBI:58905"/>
        <dbReference type="EC" id="1.13.11.18"/>
    </reaction>
</comment>
<dbReference type="SMART" id="SM00849">
    <property type="entry name" value="Lactamase_B"/>
    <property type="match status" value="1"/>
</dbReference>
<evidence type="ECO:0000256" key="6">
    <source>
        <dbReference type="ARBA" id="ARBA00022964"/>
    </source>
</evidence>
<keyword evidence="4" id="KW-0479">Metal-binding</keyword>
<feature type="region of interest" description="Disordered" evidence="14">
    <location>
        <begin position="59"/>
        <end position="78"/>
    </location>
</feature>
<evidence type="ECO:0000259" key="15">
    <source>
        <dbReference type="SMART" id="SM00849"/>
    </source>
</evidence>
<evidence type="ECO:0000256" key="12">
    <source>
        <dbReference type="ARBA" id="ARBA00066686"/>
    </source>
</evidence>
<proteinExistence type="inferred from homology"/>
<evidence type="ECO:0000256" key="10">
    <source>
        <dbReference type="ARBA" id="ARBA00023128"/>
    </source>
</evidence>
<dbReference type="AlphaFoldDB" id="A0A061SFW5"/>
<dbReference type="GO" id="GO:0046872">
    <property type="term" value="F:metal ion binding"/>
    <property type="evidence" value="ECO:0007669"/>
    <property type="project" value="UniProtKB-KW"/>
</dbReference>
<dbReference type="Gene3D" id="3.90.190.10">
    <property type="entry name" value="Protein tyrosine phosphatase superfamily"/>
    <property type="match status" value="1"/>
</dbReference>
<comment type="similarity">
    <text evidence="3">Belongs to the metallo-beta-lactamase superfamily. Glyoxalase II family.</text>
</comment>
<dbReference type="CDD" id="cd07724">
    <property type="entry name" value="POD-like_MBL-fold"/>
    <property type="match status" value="1"/>
</dbReference>
<reference evidence="16" key="1">
    <citation type="submission" date="2014-05" db="EMBL/GenBank/DDBJ databases">
        <title>The transcriptome of the halophilic microalga Tetraselmis sp. GSL018 isolated from the Great Salt Lake, Utah.</title>
        <authorList>
            <person name="Jinkerson R.E."/>
            <person name="D'Adamo S."/>
            <person name="Posewitz M.C."/>
        </authorList>
    </citation>
    <scope>NUCLEOTIDE SEQUENCE</scope>
    <source>
        <strain evidence="16">GSL018</strain>
    </source>
</reference>
<keyword evidence="6 16" id="KW-0223">Dioxygenase</keyword>
<evidence type="ECO:0000256" key="8">
    <source>
        <dbReference type="ARBA" id="ARBA00023002"/>
    </source>
</evidence>
<keyword evidence="9" id="KW-0408">Iron</keyword>
<dbReference type="Gene3D" id="3.60.15.10">
    <property type="entry name" value="Ribonuclease Z/Hydroxyacylglutathione hydrolase-like"/>
    <property type="match status" value="1"/>
</dbReference>
<dbReference type="GO" id="GO:0070813">
    <property type="term" value="P:hydrogen sulfide metabolic process"/>
    <property type="evidence" value="ECO:0007669"/>
    <property type="project" value="TreeGrafter"/>
</dbReference>
<accession>A0A061SFW5</accession>
<evidence type="ECO:0000256" key="4">
    <source>
        <dbReference type="ARBA" id="ARBA00022723"/>
    </source>
</evidence>
<dbReference type="InterPro" id="IPR001279">
    <property type="entry name" value="Metallo-B-lactamas"/>
</dbReference>
<feature type="domain" description="Metallo-beta-lactamase" evidence="15">
    <location>
        <begin position="228"/>
        <end position="390"/>
    </location>
</feature>
<dbReference type="PANTHER" id="PTHR43084:SF1">
    <property type="entry name" value="PERSULFIDE DIOXYGENASE ETHE1, MITOCHONDRIAL"/>
    <property type="match status" value="1"/>
</dbReference>
<dbReference type="Pfam" id="PF00753">
    <property type="entry name" value="Lactamase_B"/>
    <property type="match status" value="1"/>
</dbReference>
<dbReference type="EC" id="1.13.11.18" evidence="12"/>
<evidence type="ECO:0000256" key="1">
    <source>
        <dbReference type="ARBA" id="ARBA00001954"/>
    </source>
</evidence>
<keyword evidence="8" id="KW-0560">Oxidoreductase</keyword>
<evidence type="ECO:0000256" key="5">
    <source>
        <dbReference type="ARBA" id="ARBA00022946"/>
    </source>
</evidence>
<dbReference type="GO" id="GO:0005739">
    <property type="term" value="C:mitochondrion"/>
    <property type="evidence" value="ECO:0007669"/>
    <property type="project" value="UniProtKB-SubCell"/>
</dbReference>
<dbReference type="PANTHER" id="PTHR43084">
    <property type="entry name" value="PERSULFIDE DIOXYGENASE ETHE1"/>
    <property type="match status" value="1"/>
</dbReference>
<gene>
    <name evidence="16" type="primary">ETHE1</name>
    <name evidence="16" type="ORF">TSPGSL018_4093</name>
</gene>
<organism evidence="16">
    <name type="scientific">Tetraselmis sp. GSL018</name>
    <dbReference type="NCBI Taxonomy" id="582737"/>
    <lineage>
        <taxon>Eukaryota</taxon>
        <taxon>Viridiplantae</taxon>
        <taxon>Chlorophyta</taxon>
        <taxon>core chlorophytes</taxon>
        <taxon>Chlorodendrophyceae</taxon>
        <taxon>Chlorodendrales</taxon>
        <taxon>Chlorodendraceae</taxon>
        <taxon>Tetraselmis</taxon>
    </lineage>
</organism>
<keyword evidence="7" id="KW-0007">Acetylation</keyword>
<evidence type="ECO:0000256" key="11">
    <source>
        <dbReference type="ARBA" id="ARBA00050990"/>
    </source>
</evidence>
<name>A0A061SFW5_9CHLO</name>
<comment type="subcellular location">
    <subcellularLocation>
        <location evidence="2">Mitochondrion</location>
    </subcellularLocation>
</comment>
<comment type="cofactor">
    <cofactor evidence="1">
        <name>Fe(2+)</name>
        <dbReference type="ChEBI" id="CHEBI:29033"/>
    </cofactor>
</comment>
<dbReference type="InterPro" id="IPR036866">
    <property type="entry name" value="RibonucZ/Hydroxyglut_hydro"/>
</dbReference>
<dbReference type="GO" id="GO:0006749">
    <property type="term" value="P:glutathione metabolic process"/>
    <property type="evidence" value="ECO:0007669"/>
    <property type="project" value="InterPro"/>
</dbReference>
<dbReference type="InterPro" id="IPR051682">
    <property type="entry name" value="Mito_Persulfide_Diox"/>
</dbReference>
<dbReference type="FunFam" id="3.60.15.10:FF:000013">
    <property type="entry name" value="Persulfide dioxygenase ETHE1, mitochondrial"/>
    <property type="match status" value="1"/>
</dbReference>
<evidence type="ECO:0000256" key="2">
    <source>
        <dbReference type="ARBA" id="ARBA00004173"/>
    </source>
</evidence>
<dbReference type="SUPFAM" id="SSF56281">
    <property type="entry name" value="Metallo-hydrolase/oxidoreductase"/>
    <property type="match status" value="1"/>
</dbReference>
<evidence type="ECO:0000256" key="9">
    <source>
        <dbReference type="ARBA" id="ARBA00023004"/>
    </source>
</evidence>
<evidence type="ECO:0000313" key="16">
    <source>
        <dbReference type="EMBL" id="JAC83133.1"/>
    </source>
</evidence>
<keyword evidence="10" id="KW-0496">Mitochondrion</keyword>
<protein>
    <recommendedName>
        <fullName evidence="12">persulfide dioxygenase</fullName>
        <ecNumber evidence="12">1.13.11.18</ecNumber>
    </recommendedName>
    <alternativeName>
        <fullName evidence="13">Sulfur dioxygenase ETHE1</fullName>
    </alternativeName>
</protein>
<sequence>MQLAQHRPYLLQPPRALASLRHNLTHPTGTGEYKQSTRAKKLRTTIMGCAASTAGAVESAGKGVVPGPAAENQDKPSAPSKYVLKHGPFYIDGELTEEQLKHALEKYGVKGWLYLNKEELALRGKVEAAGVKWACVPLSPDKASQELANELVAAIDKLPKPTMIQCSTGKRAGAALALYLSKDGGSPLDIASTLNLPCMDAQVLRNWLGSTSIGVIFRQLFDAQFGSSTYTYILADPITKEAVIIDPVVELVDRDLGIVEDLGLKLVYAINTHCHADHITGTGEIKKRLPSVKSGIAEASGAKADIHYRPGDVVTVGSISLEVRPTPGHTDGCVSYYTKSGGGMVFTGDAVLIRGCGRTDFQQGSPETLYASVHEQIFTLPDSTKLYPAHDYKGRTSSTVGEEKRLNPRLSKPLEEFVSIMNNLNLPKPAKIDASLPANLQCGITD</sequence>
<dbReference type="InterPro" id="IPR044528">
    <property type="entry name" value="POD-like_MBL-fold"/>
</dbReference>
<evidence type="ECO:0000256" key="14">
    <source>
        <dbReference type="SAM" id="MobiDB-lite"/>
    </source>
</evidence>
<dbReference type="EMBL" id="GBEZ01001881">
    <property type="protein sequence ID" value="JAC83133.1"/>
    <property type="molecule type" value="Transcribed_RNA"/>
</dbReference>
<dbReference type="InterPro" id="IPR029021">
    <property type="entry name" value="Prot-tyrosine_phosphatase-like"/>
</dbReference>
<evidence type="ECO:0000256" key="3">
    <source>
        <dbReference type="ARBA" id="ARBA00006759"/>
    </source>
</evidence>
<dbReference type="GO" id="GO:0050313">
    <property type="term" value="F:sulfur dioxygenase activity"/>
    <property type="evidence" value="ECO:0007669"/>
    <property type="project" value="UniProtKB-EC"/>
</dbReference>
<evidence type="ECO:0000256" key="7">
    <source>
        <dbReference type="ARBA" id="ARBA00022990"/>
    </source>
</evidence>
<keyword evidence="5" id="KW-0809">Transit peptide</keyword>
<evidence type="ECO:0000256" key="13">
    <source>
        <dbReference type="ARBA" id="ARBA00077964"/>
    </source>
</evidence>